<dbReference type="Pfam" id="PF13540">
    <property type="entry name" value="RCC1_2"/>
    <property type="match status" value="1"/>
</dbReference>
<keyword evidence="3" id="KW-1185">Reference proteome</keyword>
<proteinExistence type="predicted"/>
<dbReference type="Proteomes" id="UP001498398">
    <property type="component" value="Unassembled WGS sequence"/>
</dbReference>
<evidence type="ECO:0000313" key="2">
    <source>
        <dbReference type="EMBL" id="KAK7434439.1"/>
    </source>
</evidence>
<feature type="region of interest" description="Disordered" evidence="1">
    <location>
        <begin position="204"/>
        <end position="223"/>
    </location>
</feature>
<dbReference type="PANTHER" id="PTHR45982:SF1">
    <property type="entry name" value="REGULATOR OF CHROMOSOME CONDENSATION"/>
    <property type="match status" value="1"/>
</dbReference>
<evidence type="ECO:0000256" key="1">
    <source>
        <dbReference type="SAM" id="MobiDB-lite"/>
    </source>
</evidence>
<feature type="compositionally biased region" description="Basic and acidic residues" evidence="1">
    <location>
        <begin position="209"/>
        <end position="223"/>
    </location>
</feature>
<dbReference type="EMBL" id="JBANRG010000124">
    <property type="protein sequence ID" value="KAK7434439.1"/>
    <property type="molecule type" value="Genomic_DNA"/>
</dbReference>
<dbReference type="PANTHER" id="PTHR45982">
    <property type="entry name" value="REGULATOR OF CHROMOSOME CONDENSATION"/>
    <property type="match status" value="1"/>
</dbReference>
<dbReference type="Gene3D" id="2.130.10.30">
    <property type="entry name" value="Regulator of chromosome condensation 1/beta-lactamase-inhibitor protein II"/>
    <property type="match status" value="1"/>
</dbReference>
<comment type="caution">
    <text evidence="2">The sequence shown here is derived from an EMBL/GenBank/DDBJ whole genome shotgun (WGS) entry which is preliminary data.</text>
</comment>
<dbReference type="PRINTS" id="PR00633">
    <property type="entry name" value="RCCNDNSATION"/>
</dbReference>
<evidence type="ECO:0000313" key="3">
    <source>
        <dbReference type="Proteomes" id="UP001498398"/>
    </source>
</evidence>
<gene>
    <name evidence="2" type="ORF">VKT23_020209</name>
</gene>
<dbReference type="SUPFAM" id="SSF50985">
    <property type="entry name" value="RCC1/BLIP-II"/>
    <property type="match status" value="1"/>
</dbReference>
<dbReference type="InterPro" id="IPR051553">
    <property type="entry name" value="Ran_GTPase-activating"/>
</dbReference>
<sequence>MDVASLVNSNPSGSGTEKEDQWGRVLICGGTDCGCHFVVIDAGFSSSSPLLPSSNSDTGNSAWLFGCNGNSCLGVAGGFVCEEGTRFVDAACGRNHTLLVGSDGQVWSAGANSLGQCGNYPCSEITNFKLIQGLQHDGVPERAVKVSAGITFSLVLTKSGKVFSLGSAEKGQLGNGSTGECITTGNKTAFDIVYEPWYIKELNFPPSDGGRDPETREGSKDLKEGGKKIRMIAISSRYGDTMATVVSVSGTKLIYRKFTPPQSCAIAVAAGPSNTVVIDKQGCTGWQASGIIAGMAHQGVHT</sequence>
<dbReference type="PROSITE" id="PS00626">
    <property type="entry name" value="RCC1_2"/>
    <property type="match status" value="1"/>
</dbReference>
<reference evidence="2 3" key="1">
    <citation type="submission" date="2024-01" db="EMBL/GenBank/DDBJ databases">
        <title>A draft genome for the cacao thread blight pathogen Marasmiellus scandens.</title>
        <authorList>
            <person name="Baruah I.K."/>
            <person name="Leung J."/>
            <person name="Bukari Y."/>
            <person name="Amoako-Attah I."/>
            <person name="Meinhardt L.W."/>
            <person name="Bailey B.A."/>
            <person name="Cohen S.P."/>
        </authorList>
    </citation>
    <scope>NUCLEOTIDE SEQUENCE [LARGE SCALE GENOMIC DNA]</scope>
    <source>
        <strain evidence="2 3">GH-19</strain>
    </source>
</reference>
<name>A0ABR1ILJ9_9AGAR</name>
<dbReference type="InterPro" id="IPR009091">
    <property type="entry name" value="RCC1/BLIP-II"/>
</dbReference>
<organism evidence="2 3">
    <name type="scientific">Marasmiellus scandens</name>
    <dbReference type="NCBI Taxonomy" id="2682957"/>
    <lineage>
        <taxon>Eukaryota</taxon>
        <taxon>Fungi</taxon>
        <taxon>Dikarya</taxon>
        <taxon>Basidiomycota</taxon>
        <taxon>Agaricomycotina</taxon>
        <taxon>Agaricomycetes</taxon>
        <taxon>Agaricomycetidae</taxon>
        <taxon>Agaricales</taxon>
        <taxon>Marasmiineae</taxon>
        <taxon>Omphalotaceae</taxon>
        <taxon>Marasmiellus</taxon>
    </lineage>
</organism>
<dbReference type="InterPro" id="IPR000408">
    <property type="entry name" value="Reg_chr_condens"/>
</dbReference>
<accession>A0ABR1ILJ9</accession>
<protein>
    <submittedName>
        <fullName evidence="2">Uncharacterized protein</fullName>
    </submittedName>
</protein>